<evidence type="ECO:0000256" key="1">
    <source>
        <dbReference type="SAM" id="Phobius"/>
    </source>
</evidence>
<organism evidence="2 3">
    <name type="scientific">Pedobacter roseus</name>
    <dbReference type="NCBI Taxonomy" id="336820"/>
    <lineage>
        <taxon>Bacteria</taxon>
        <taxon>Pseudomonadati</taxon>
        <taxon>Bacteroidota</taxon>
        <taxon>Sphingobacteriia</taxon>
        <taxon>Sphingobacteriales</taxon>
        <taxon>Sphingobacteriaceae</taxon>
        <taxon>Pedobacter</taxon>
    </lineage>
</organism>
<dbReference type="SUPFAM" id="SSF52266">
    <property type="entry name" value="SGNH hydrolase"/>
    <property type="match status" value="1"/>
</dbReference>
<evidence type="ECO:0000313" key="2">
    <source>
        <dbReference type="EMBL" id="QNN44277.1"/>
    </source>
</evidence>
<proteinExistence type="predicted"/>
<gene>
    <name evidence="2" type="ORF">H9L23_09475</name>
</gene>
<keyword evidence="1" id="KW-0472">Membrane</keyword>
<evidence type="ECO:0008006" key="4">
    <source>
        <dbReference type="Google" id="ProtNLM"/>
    </source>
</evidence>
<keyword evidence="3" id="KW-1185">Reference proteome</keyword>
<keyword evidence="1" id="KW-1133">Transmembrane helix</keyword>
<accession>A0A7G9QLQ2</accession>
<feature type="transmembrane region" description="Helical" evidence="1">
    <location>
        <begin position="6"/>
        <end position="24"/>
    </location>
</feature>
<sequence>MRRLNPTQYFFLKFGIFIAVILLVDQLGGRLLHACFIREVTGEYAIANHIVYQAKEDLLILGSSRAAHHYNPEILGQSLTMKCYNGGRDGQGMIYYEAMLDLALERHTPRLLILDVNNRDLDNDPEKKDNLSCLLPYLSTSNSVDRFLLQKSSFELLKASMQTYRYNGQLFSIVQHTLFSKFSTPDIAGYRPLTGSMKEGSLPKKARAVQKEEMDAENIRSLENIIVNCRKNNIRLFVFISPRYSLDPTTTTVKKVREICKLMGIDFSDYTSNREFAHWQYFADASHLNNKGADLYSKTVASHILKSDVKDFFKSAKR</sequence>
<reference evidence="2 3" key="1">
    <citation type="submission" date="2020-08" db="EMBL/GenBank/DDBJ databases">
        <title>Genome sequence of Pedobacter roseus KACC 11594T.</title>
        <authorList>
            <person name="Hyun D.-W."/>
            <person name="Bae J.-W."/>
        </authorList>
    </citation>
    <scope>NUCLEOTIDE SEQUENCE [LARGE SCALE GENOMIC DNA]</scope>
    <source>
        <strain evidence="2 3">KACC 11594</strain>
    </source>
</reference>
<dbReference type="KEGG" id="proe:H9L23_09475"/>
<dbReference type="RefSeq" id="WP_187594722.1">
    <property type="nucleotide sequence ID" value="NZ_CP060723.1"/>
</dbReference>
<dbReference type="Gene3D" id="3.40.50.1110">
    <property type="entry name" value="SGNH hydrolase"/>
    <property type="match status" value="1"/>
</dbReference>
<dbReference type="GO" id="GO:0016788">
    <property type="term" value="F:hydrolase activity, acting on ester bonds"/>
    <property type="evidence" value="ECO:0007669"/>
    <property type="project" value="UniProtKB-ARBA"/>
</dbReference>
<keyword evidence="1" id="KW-0812">Transmembrane</keyword>
<protein>
    <recommendedName>
        <fullName evidence="4">SGNH/GDSL hydrolase family protein</fullName>
    </recommendedName>
</protein>
<dbReference type="EMBL" id="CP060723">
    <property type="protein sequence ID" value="QNN44277.1"/>
    <property type="molecule type" value="Genomic_DNA"/>
</dbReference>
<name>A0A7G9QLQ2_9SPHI</name>
<evidence type="ECO:0000313" key="3">
    <source>
        <dbReference type="Proteomes" id="UP000515806"/>
    </source>
</evidence>
<dbReference type="InterPro" id="IPR036514">
    <property type="entry name" value="SGNH_hydro_sf"/>
</dbReference>
<dbReference type="AlphaFoldDB" id="A0A7G9QLQ2"/>
<dbReference type="Proteomes" id="UP000515806">
    <property type="component" value="Chromosome"/>
</dbReference>